<evidence type="ECO:0000313" key="2">
    <source>
        <dbReference type="Proteomes" id="UP001152622"/>
    </source>
</evidence>
<reference evidence="1" key="1">
    <citation type="journal article" date="2023" name="Science">
        <title>Genome structures resolve the early diversification of teleost fishes.</title>
        <authorList>
            <person name="Parey E."/>
            <person name="Louis A."/>
            <person name="Montfort J."/>
            <person name="Bouchez O."/>
            <person name="Roques C."/>
            <person name="Iampietro C."/>
            <person name="Lluch J."/>
            <person name="Castinel A."/>
            <person name="Donnadieu C."/>
            <person name="Desvignes T."/>
            <person name="Floi Bucao C."/>
            <person name="Jouanno E."/>
            <person name="Wen M."/>
            <person name="Mejri S."/>
            <person name="Dirks R."/>
            <person name="Jansen H."/>
            <person name="Henkel C."/>
            <person name="Chen W.J."/>
            <person name="Zahm M."/>
            <person name="Cabau C."/>
            <person name="Klopp C."/>
            <person name="Thompson A.W."/>
            <person name="Robinson-Rechavi M."/>
            <person name="Braasch I."/>
            <person name="Lecointre G."/>
            <person name="Bobe J."/>
            <person name="Postlethwait J.H."/>
            <person name="Berthelot C."/>
            <person name="Roest Crollius H."/>
            <person name="Guiguen Y."/>
        </authorList>
    </citation>
    <scope>NUCLEOTIDE SEQUENCE</scope>
    <source>
        <strain evidence="1">WJC10195</strain>
    </source>
</reference>
<gene>
    <name evidence="1" type="ORF">SKAU_G00228440</name>
</gene>
<sequence>MQREERWGDSGVKSLVYTTDVEAAARSHAHCVCQKRTQSQWRGPDADLLQRSFVARLFCRRASSCLPAKELHLARQVAQTQCTGWSETFAMPNSLCGGVCFLNTVPSHGKSQLQKRHR</sequence>
<proteinExistence type="predicted"/>
<protein>
    <submittedName>
        <fullName evidence="1">Uncharacterized protein</fullName>
    </submittedName>
</protein>
<accession>A0A9Q1IQY9</accession>
<dbReference type="AlphaFoldDB" id="A0A9Q1IQY9"/>
<evidence type="ECO:0000313" key="1">
    <source>
        <dbReference type="EMBL" id="KAJ8351368.1"/>
    </source>
</evidence>
<name>A0A9Q1IQY9_SYNKA</name>
<comment type="caution">
    <text evidence="1">The sequence shown here is derived from an EMBL/GenBank/DDBJ whole genome shotgun (WGS) entry which is preliminary data.</text>
</comment>
<keyword evidence="2" id="KW-1185">Reference proteome</keyword>
<dbReference type="Proteomes" id="UP001152622">
    <property type="component" value="Chromosome 8"/>
</dbReference>
<dbReference type="EMBL" id="JAINUF010000008">
    <property type="protein sequence ID" value="KAJ8351368.1"/>
    <property type="molecule type" value="Genomic_DNA"/>
</dbReference>
<organism evidence="1 2">
    <name type="scientific">Synaphobranchus kaupii</name>
    <name type="common">Kaup's arrowtooth eel</name>
    <dbReference type="NCBI Taxonomy" id="118154"/>
    <lineage>
        <taxon>Eukaryota</taxon>
        <taxon>Metazoa</taxon>
        <taxon>Chordata</taxon>
        <taxon>Craniata</taxon>
        <taxon>Vertebrata</taxon>
        <taxon>Euteleostomi</taxon>
        <taxon>Actinopterygii</taxon>
        <taxon>Neopterygii</taxon>
        <taxon>Teleostei</taxon>
        <taxon>Anguilliformes</taxon>
        <taxon>Synaphobranchidae</taxon>
        <taxon>Synaphobranchus</taxon>
    </lineage>
</organism>